<reference evidence="3 4" key="1">
    <citation type="submission" date="2024-07" db="EMBL/GenBank/DDBJ databases">
        <title>Genomic Encyclopedia of Type Strains, Phase V (KMG-V): Genome sequencing to study the core and pangenomes of soil and plant-associated prokaryotes.</title>
        <authorList>
            <person name="Whitman W."/>
        </authorList>
    </citation>
    <scope>NUCLEOTIDE SEQUENCE [LARGE SCALE GENOMIC DNA]</scope>
    <source>
        <strain evidence="3 4">USDA 152</strain>
    </source>
</reference>
<evidence type="ECO:0000313" key="3">
    <source>
        <dbReference type="EMBL" id="MEY9451096.1"/>
    </source>
</evidence>
<keyword evidence="4" id="KW-1185">Reference proteome</keyword>
<evidence type="ECO:0000256" key="1">
    <source>
        <dbReference type="SAM" id="MobiDB-lite"/>
    </source>
</evidence>
<name>A0ABV4FJE7_9BRAD</name>
<protein>
    <submittedName>
        <fullName evidence="3">DNA invertase Pin-like site-specific DNA recombinase</fullName>
    </submittedName>
</protein>
<dbReference type="EMBL" id="JBGBZJ010000001">
    <property type="protein sequence ID" value="MEY9451096.1"/>
    <property type="molecule type" value="Genomic_DNA"/>
</dbReference>
<dbReference type="Pfam" id="PF00239">
    <property type="entry name" value="Resolvase"/>
    <property type="match status" value="1"/>
</dbReference>
<feature type="compositionally biased region" description="Basic residues" evidence="1">
    <location>
        <begin position="41"/>
        <end position="51"/>
    </location>
</feature>
<evidence type="ECO:0000313" key="4">
    <source>
        <dbReference type="Proteomes" id="UP001565369"/>
    </source>
</evidence>
<dbReference type="InterPro" id="IPR036162">
    <property type="entry name" value="Resolvase-like_N_sf"/>
</dbReference>
<comment type="caution">
    <text evidence="3">The sequence shown here is derived from an EMBL/GenBank/DDBJ whole genome shotgun (WGS) entry which is preliminary data.</text>
</comment>
<gene>
    <name evidence="3" type="ORF">ABIG07_000044</name>
</gene>
<feature type="region of interest" description="Disordered" evidence="1">
    <location>
        <begin position="22"/>
        <end position="64"/>
    </location>
</feature>
<feature type="domain" description="Resolvase/invertase-type recombinase catalytic" evidence="2">
    <location>
        <begin position="1"/>
        <end position="31"/>
    </location>
</feature>
<dbReference type="Proteomes" id="UP001565369">
    <property type="component" value="Unassembled WGS sequence"/>
</dbReference>
<dbReference type="SUPFAM" id="SSF53041">
    <property type="entry name" value="Resolvase-like"/>
    <property type="match status" value="1"/>
</dbReference>
<evidence type="ECO:0000259" key="2">
    <source>
        <dbReference type="PROSITE" id="PS51736"/>
    </source>
</evidence>
<dbReference type="PROSITE" id="PS51736">
    <property type="entry name" value="RECOMBINASES_3"/>
    <property type="match status" value="1"/>
</dbReference>
<dbReference type="Gene3D" id="6.10.250.10">
    <property type="match status" value="1"/>
</dbReference>
<accession>A0ABV4FJE7</accession>
<feature type="compositionally biased region" description="Basic and acidic residues" evidence="1">
    <location>
        <begin position="22"/>
        <end position="40"/>
    </location>
</feature>
<sequence>MLTMLSAFAQLDRAFILSRTKEGRERAKAQGRRFGPEPKLSRSRSRMRGICKAKGGPAEDWRASRMQCSHRVTGLT</sequence>
<organism evidence="3 4">
    <name type="scientific">Bradyrhizobium ottawaense</name>
    <dbReference type="NCBI Taxonomy" id="931866"/>
    <lineage>
        <taxon>Bacteria</taxon>
        <taxon>Pseudomonadati</taxon>
        <taxon>Pseudomonadota</taxon>
        <taxon>Alphaproteobacteria</taxon>
        <taxon>Hyphomicrobiales</taxon>
        <taxon>Nitrobacteraceae</taxon>
        <taxon>Bradyrhizobium</taxon>
    </lineage>
</organism>
<proteinExistence type="predicted"/>
<dbReference type="InterPro" id="IPR006119">
    <property type="entry name" value="Resolv_N"/>
</dbReference>